<proteinExistence type="predicted"/>
<comment type="caution">
    <text evidence="1">The sequence shown here is derived from an EMBL/GenBank/DDBJ whole genome shotgun (WGS) entry which is preliminary data.</text>
</comment>
<sequence length="153" mass="18219">MWHIVNWRKLAVLLTPTFLRGELMKAWLELIVDDIDSIHYQWLQFRSDNLYKLAHNSQICYLRKALNDRFDPSLRRIEISSGNAFTRQYIYTDAEQKPKWLGTMYLYGDEDYEDTGVDFIVKVPTDLVFSVYAMTALVDYYKLASKRYKIIKV</sequence>
<organism evidence="1 2">
    <name type="scientific">Epilithonimonas arachidiradicis</name>
    <dbReference type="NCBI Taxonomy" id="1617282"/>
    <lineage>
        <taxon>Bacteria</taxon>
        <taxon>Pseudomonadati</taxon>
        <taxon>Bacteroidota</taxon>
        <taxon>Flavobacteriia</taxon>
        <taxon>Flavobacteriales</taxon>
        <taxon>Weeksellaceae</taxon>
        <taxon>Chryseobacterium group</taxon>
        <taxon>Epilithonimonas</taxon>
    </lineage>
</organism>
<accession>A0A420DED5</accession>
<gene>
    <name evidence="1" type="ORF">BXY58_0582</name>
</gene>
<evidence type="ECO:0000313" key="1">
    <source>
        <dbReference type="EMBL" id="RKE89997.1"/>
    </source>
</evidence>
<dbReference type="Proteomes" id="UP000285906">
    <property type="component" value="Unassembled WGS sequence"/>
</dbReference>
<dbReference type="EMBL" id="RAQH01000001">
    <property type="protein sequence ID" value="RKE89997.1"/>
    <property type="molecule type" value="Genomic_DNA"/>
</dbReference>
<reference evidence="1 2" key="1">
    <citation type="submission" date="2018-09" db="EMBL/GenBank/DDBJ databases">
        <title>Genomic Encyclopedia of Archaeal and Bacterial Type Strains, Phase II (KMG-II): from individual species to whole genera.</title>
        <authorList>
            <person name="Goeker M."/>
        </authorList>
    </citation>
    <scope>NUCLEOTIDE SEQUENCE [LARGE SCALE GENOMIC DNA]</scope>
    <source>
        <strain evidence="1 2">DSM 27620</strain>
    </source>
</reference>
<evidence type="ECO:0000313" key="2">
    <source>
        <dbReference type="Proteomes" id="UP000285906"/>
    </source>
</evidence>
<dbReference type="AlphaFoldDB" id="A0A420DED5"/>
<name>A0A420DED5_9FLAO</name>
<protein>
    <submittedName>
        <fullName evidence="1">Uncharacterized protein</fullName>
    </submittedName>
</protein>
<dbReference type="OrthoDB" id="1072575at2"/>